<name>A0A0J8RI79_COCIT</name>
<sequence>MNAVTWWTASYQVLWSGLHRVLNETFQDSVITTSRFNEGTEAGELHLANLERKSGLDLGVICDFSCSSLGEKAASSGGVLVRDKPQHFNVAGCGYVVLPRWTIGDSRGGSMMIG</sequence>
<dbReference type="EMBL" id="DS016983">
    <property type="protein sequence ID" value="KMU83684.1"/>
    <property type="molecule type" value="Genomic_DNA"/>
</dbReference>
<protein>
    <submittedName>
        <fullName evidence="1">Uncharacterized protein</fullName>
    </submittedName>
</protein>
<dbReference type="Proteomes" id="UP000054563">
    <property type="component" value="Unassembled WGS sequence"/>
</dbReference>
<dbReference type="VEuPathDB" id="FungiDB:CIHG_01467"/>
<dbReference type="AlphaFoldDB" id="A0A0J8RI79"/>
<accession>A0A0J8RI79</accession>
<reference evidence="2" key="1">
    <citation type="journal article" date="2010" name="Genome Res.">
        <title>Population genomic sequencing of Coccidioides fungi reveals recent hybridization and transposon control.</title>
        <authorList>
            <person name="Neafsey D.E."/>
            <person name="Barker B.M."/>
            <person name="Sharpton T.J."/>
            <person name="Stajich J.E."/>
            <person name="Park D.J."/>
            <person name="Whiston E."/>
            <person name="Hung C.-Y."/>
            <person name="McMahan C."/>
            <person name="White J."/>
            <person name="Sykes S."/>
            <person name="Heiman D."/>
            <person name="Young S."/>
            <person name="Zeng Q."/>
            <person name="Abouelleil A."/>
            <person name="Aftuck L."/>
            <person name="Bessette D."/>
            <person name="Brown A."/>
            <person name="FitzGerald M."/>
            <person name="Lui A."/>
            <person name="Macdonald J.P."/>
            <person name="Priest M."/>
            <person name="Orbach M.J."/>
            <person name="Galgiani J.N."/>
            <person name="Kirkland T.N."/>
            <person name="Cole G.T."/>
            <person name="Birren B.W."/>
            <person name="Henn M.R."/>
            <person name="Taylor J.W."/>
            <person name="Rounsley S.D."/>
        </authorList>
    </citation>
    <scope>NUCLEOTIDE SEQUENCE [LARGE SCALE GENOMIC DNA]</scope>
    <source>
        <strain evidence="2">H538.4</strain>
    </source>
</reference>
<organism evidence="1 2">
    <name type="scientific">Coccidioides immitis H538.4</name>
    <dbReference type="NCBI Taxonomy" id="396776"/>
    <lineage>
        <taxon>Eukaryota</taxon>
        <taxon>Fungi</taxon>
        <taxon>Dikarya</taxon>
        <taxon>Ascomycota</taxon>
        <taxon>Pezizomycotina</taxon>
        <taxon>Eurotiomycetes</taxon>
        <taxon>Eurotiomycetidae</taxon>
        <taxon>Onygenales</taxon>
        <taxon>Onygenaceae</taxon>
        <taxon>Coccidioides</taxon>
    </lineage>
</organism>
<proteinExistence type="predicted"/>
<gene>
    <name evidence="1" type="ORF">CIHG_01467</name>
</gene>
<evidence type="ECO:0000313" key="2">
    <source>
        <dbReference type="Proteomes" id="UP000054563"/>
    </source>
</evidence>
<evidence type="ECO:0000313" key="1">
    <source>
        <dbReference type="EMBL" id="KMU83684.1"/>
    </source>
</evidence>